<gene>
    <name evidence="1" type="ORF">PGIGA_G00009980</name>
</gene>
<organism evidence="1 2">
    <name type="scientific">Pangasianodon gigas</name>
    <name type="common">Mekong giant catfish</name>
    <name type="synonym">Pangasius gigas</name>
    <dbReference type="NCBI Taxonomy" id="30993"/>
    <lineage>
        <taxon>Eukaryota</taxon>
        <taxon>Metazoa</taxon>
        <taxon>Chordata</taxon>
        <taxon>Craniata</taxon>
        <taxon>Vertebrata</taxon>
        <taxon>Euteleostomi</taxon>
        <taxon>Actinopterygii</taxon>
        <taxon>Neopterygii</taxon>
        <taxon>Teleostei</taxon>
        <taxon>Ostariophysi</taxon>
        <taxon>Siluriformes</taxon>
        <taxon>Pangasiidae</taxon>
        <taxon>Pangasianodon</taxon>
    </lineage>
</organism>
<keyword evidence="2" id="KW-1185">Reference proteome</keyword>
<protein>
    <submittedName>
        <fullName evidence="1">Uncharacterized protein</fullName>
    </submittedName>
</protein>
<evidence type="ECO:0000313" key="2">
    <source>
        <dbReference type="Proteomes" id="UP000829447"/>
    </source>
</evidence>
<dbReference type="Proteomes" id="UP000829447">
    <property type="component" value="Linkage Group LG1"/>
</dbReference>
<reference evidence="1 2" key="1">
    <citation type="journal article" date="2022" name="bioRxiv">
        <title>An ancient truncated duplication of the anti-Mullerian hormone receptor type 2 gene is a potential conserved master sex determinant in the Pangasiidae catfish family.</title>
        <authorList>
            <person name="Wen M."/>
            <person name="Pan Q."/>
            <person name="Jouanno E."/>
            <person name="Montfort J."/>
            <person name="Zahm M."/>
            <person name="Cabau C."/>
            <person name="Klopp C."/>
            <person name="Iampietro C."/>
            <person name="Roques C."/>
            <person name="Bouchez O."/>
            <person name="Castinel A."/>
            <person name="Donnadieu C."/>
            <person name="Parrinello H."/>
            <person name="Poncet C."/>
            <person name="Belmonte E."/>
            <person name="Gautier V."/>
            <person name="Avarre J.-C."/>
            <person name="Dugue R."/>
            <person name="Gustiano R."/>
            <person name="Ha T.T.T."/>
            <person name="Campet M."/>
            <person name="Sriphairoj K."/>
            <person name="Ribolli J."/>
            <person name="de Almeida F.L."/>
            <person name="Desvignes T."/>
            <person name="Postlethwait J.H."/>
            <person name="Bucao C.F."/>
            <person name="Robinson-Rechavi M."/>
            <person name="Bobe J."/>
            <person name="Herpin A."/>
            <person name="Guiguen Y."/>
        </authorList>
    </citation>
    <scope>NUCLEOTIDE SEQUENCE [LARGE SCALE GENOMIC DNA]</scope>
    <source>
        <strain evidence="1">YG-Dec2019</strain>
    </source>
</reference>
<proteinExistence type="predicted"/>
<accession>A0ACC5W8W7</accession>
<sequence>MHNRQHSVTSQLYSCKICKHSVMSKLEKAIVATVEVFEEYAGKDDDKKKLSNTELSALIKDQLSSPELKSKIDPDDISEALERIDKNHDGEVSFKEFSQCVAQLSLGYFRKKYGKDKQKGKGKPHQ</sequence>
<dbReference type="EMBL" id="CM040454">
    <property type="protein sequence ID" value="MCI4374775.1"/>
    <property type="molecule type" value="Genomic_DNA"/>
</dbReference>
<comment type="caution">
    <text evidence="1">The sequence shown here is derived from an EMBL/GenBank/DDBJ whole genome shotgun (WGS) entry which is preliminary data.</text>
</comment>
<name>A0ACC5W8W7_PANGG</name>
<evidence type="ECO:0000313" key="1">
    <source>
        <dbReference type="EMBL" id="MCI4374775.1"/>
    </source>
</evidence>